<dbReference type="GO" id="GO:0046872">
    <property type="term" value="F:metal ion binding"/>
    <property type="evidence" value="ECO:0007669"/>
    <property type="project" value="UniProtKB-UniRule"/>
</dbReference>
<dbReference type="InterPro" id="IPR017938">
    <property type="entry name" value="Riboflavin_synthase-like_b-brl"/>
</dbReference>
<dbReference type="EMBL" id="GL376632">
    <property type="status" value="NOT_ANNOTATED_CDS"/>
    <property type="molecule type" value="Genomic_DNA"/>
</dbReference>
<organism evidence="13 14">
    <name type="scientific">Globisporangium ultimum (strain ATCC 200006 / CBS 805.95 / DAOM BR144)</name>
    <name type="common">Pythium ultimum</name>
    <dbReference type="NCBI Taxonomy" id="431595"/>
    <lineage>
        <taxon>Eukaryota</taxon>
        <taxon>Sar</taxon>
        <taxon>Stramenopiles</taxon>
        <taxon>Oomycota</taxon>
        <taxon>Peronosporomycetes</taxon>
        <taxon>Pythiales</taxon>
        <taxon>Pythiaceae</taxon>
        <taxon>Globisporangium</taxon>
    </lineage>
</organism>
<dbReference type="InterPro" id="IPR036400">
    <property type="entry name" value="Cyt_B5-like_heme/steroid_sf"/>
</dbReference>
<evidence type="ECO:0000256" key="3">
    <source>
        <dbReference type="ARBA" id="ARBA00022630"/>
    </source>
</evidence>
<dbReference type="InterPro" id="IPR001433">
    <property type="entry name" value="OxRdtase_FAD/NAD-bd"/>
</dbReference>
<keyword evidence="14" id="KW-1185">Reference proteome</keyword>
<dbReference type="PROSITE" id="PS51384">
    <property type="entry name" value="FAD_FR"/>
    <property type="match status" value="1"/>
</dbReference>
<dbReference type="SMART" id="SM01117">
    <property type="entry name" value="Cyt-b5"/>
    <property type="match status" value="1"/>
</dbReference>
<dbReference type="InterPro" id="IPR017927">
    <property type="entry name" value="FAD-bd_FR_type"/>
</dbReference>
<reference evidence="14" key="2">
    <citation type="submission" date="2010-04" db="EMBL/GenBank/DDBJ databases">
        <authorList>
            <person name="Buell R."/>
            <person name="Hamilton J."/>
            <person name="Hostetler J."/>
        </authorList>
    </citation>
    <scope>NUCLEOTIDE SEQUENCE [LARGE SCALE GENOMIC DNA]</scope>
    <source>
        <strain evidence="14">DAOM:BR144</strain>
    </source>
</reference>
<dbReference type="eggNOG" id="KOG0536">
    <property type="taxonomic scope" value="Eukaryota"/>
</dbReference>
<dbReference type="PRINTS" id="PR00406">
    <property type="entry name" value="CYTB5RDTASE"/>
</dbReference>
<dbReference type="GO" id="GO:0016491">
    <property type="term" value="F:oxidoreductase activity"/>
    <property type="evidence" value="ECO:0007669"/>
    <property type="project" value="UniProtKB-KW"/>
</dbReference>
<dbReference type="InterPro" id="IPR001709">
    <property type="entry name" value="Flavoprot_Pyr_Nucl_cyt_Rdtase"/>
</dbReference>
<dbReference type="STRING" id="431595.K3WW71"/>
<feature type="binding site" evidence="9">
    <location>
        <position position="233"/>
    </location>
    <ligand>
        <name>FAD</name>
        <dbReference type="ChEBI" id="CHEBI:57692"/>
    </ligand>
</feature>
<evidence type="ECO:0000256" key="2">
    <source>
        <dbReference type="ARBA" id="ARBA00022617"/>
    </source>
</evidence>
<evidence type="ECO:0000256" key="1">
    <source>
        <dbReference type="ARBA" id="ARBA00001974"/>
    </source>
</evidence>
<dbReference type="FunFam" id="3.10.120.10:FF:000001">
    <property type="entry name" value="Cytochrome b5 reductase 4"/>
    <property type="match status" value="1"/>
</dbReference>
<keyword evidence="8" id="KW-0520">NAD</keyword>
<dbReference type="Pfam" id="PF00970">
    <property type="entry name" value="FAD_binding_6"/>
    <property type="match status" value="1"/>
</dbReference>
<evidence type="ECO:0000256" key="9">
    <source>
        <dbReference type="PIRSR" id="PIRSR601834-1"/>
    </source>
</evidence>
<evidence type="ECO:0000313" key="14">
    <source>
        <dbReference type="Proteomes" id="UP000019132"/>
    </source>
</evidence>
<keyword evidence="3 9" id="KW-0285">Flavoprotein</keyword>
<dbReference type="OMA" id="WVNGHGM"/>
<evidence type="ECO:0000256" key="8">
    <source>
        <dbReference type="ARBA" id="ARBA00023027"/>
    </source>
</evidence>
<keyword evidence="6" id="KW-0560">Oxidoreductase</keyword>
<dbReference type="AlphaFoldDB" id="K3WW71"/>
<dbReference type="InParanoid" id="K3WW71"/>
<dbReference type="HOGENOM" id="CLU_003827_0_0_1"/>
<evidence type="ECO:0000256" key="6">
    <source>
        <dbReference type="ARBA" id="ARBA00023002"/>
    </source>
</evidence>
<feature type="binding site" evidence="9">
    <location>
        <position position="243"/>
    </location>
    <ligand>
        <name>FAD</name>
        <dbReference type="ChEBI" id="CHEBI:57692"/>
    </ligand>
</feature>
<dbReference type="PANTHER" id="PTHR19370">
    <property type="entry name" value="NADH-CYTOCHROME B5 REDUCTASE"/>
    <property type="match status" value="1"/>
</dbReference>
<dbReference type="InterPro" id="IPR018506">
    <property type="entry name" value="Cyt_B5_heme-BS"/>
</dbReference>
<feature type="binding site" evidence="9">
    <location>
        <position position="294"/>
    </location>
    <ligand>
        <name>FAD</name>
        <dbReference type="ChEBI" id="CHEBI:57692"/>
    </ligand>
</feature>
<reference evidence="13" key="3">
    <citation type="submission" date="2015-02" db="UniProtKB">
        <authorList>
            <consortium name="EnsemblProtists"/>
        </authorList>
    </citation>
    <scope>IDENTIFICATION</scope>
    <source>
        <strain evidence="13">DAOM BR144</strain>
    </source>
</reference>
<feature type="binding site" evidence="9">
    <location>
        <position position="235"/>
    </location>
    <ligand>
        <name>FAD</name>
        <dbReference type="ChEBI" id="CHEBI:57692"/>
    </ligand>
</feature>
<name>K3WW71_GLOUD</name>
<keyword evidence="2 10" id="KW-0349">Heme</keyword>
<dbReference type="InterPro" id="IPR001199">
    <property type="entry name" value="Cyt_B5-like_heme/steroid-bd"/>
</dbReference>
<proteinExistence type="inferred from homology"/>
<dbReference type="PANTHER" id="PTHR19370:SF185">
    <property type="entry name" value="NADH-CYTOCHROME B5 REDUCTASE"/>
    <property type="match status" value="1"/>
</dbReference>
<dbReference type="PRINTS" id="PR00371">
    <property type="entry name" value="FPNCR"/>
</dbReference>
<dbReference type="VEuPathDB" id="FungiDB:PYU1_G009201"/>
<dbReference type="GO" id="GO:0020037">
    <property type="term" value="F:heme binding"/>
    <property type="evidence" value="ECO:0007669"/>
    <property type="project" value="UniProtKB-UniRule"/>
</dbReference>
<feature type="binding site" evidence="9">
    <location>
        <position position="218"/>
    </location>
    <ligand>
        <name>FAD</name>
        <dbReference type="ChEBI" id="CHEBI:57692"/>
    </ligand>
</feature>
<keyword evidence="7 10" id="KW-0408">Iron</keyword>
<evidence type="ECO:0000256" key="5">
    <source>
        <dbReference type="ARBA" id="ARBA00022827"/>
    </source>
</evidence>
<evidence type="ECO:0000313" key="13">
    <source>
        <dbReference type="EnsemblProtists" id="PYU1_T009219"/>
    </source>
</evidence>
<dbReference type="PROSITE" id="PS00191">
    <property type="entry name" value="CYTOCHROME_B5_1"/>
    <property type="match status" value="1"/>
</dbReference>
<accession>K3WW71</accession>
<protein>
    <recommendedName>
        <fullName evidence="15">Cytochrome-b5 reductase</fullName>
    </recommendedName>
</protein>
<feature type="binding site" evidence="9">
    <location>
        <position position="242"/>
    </location>
    <ligand>
        <name>FAD</name>
        <dbReference type="ChEBI" id="CHEBI:57692"/>
    </ligand>
</feature>
<dbReference type="InterPro" id="IPR008333">
    <property type="entry name" value="Cbr1-like_FAD-bd_dom"/>
</dbReference>
<dbReference type="SUPFAM" id="SSF52343">
    <property type="entry name" value="Ferredoxin reductase-like, C-terminal NADP-linked domain"/>
    <property type="match status" value="1"/>
</dbReference>
<dbReference type="InterPro" id="IPR001834">
    <property type="entry name" value="CBR-like"/>
</dbReference>
<sequence>MGQYCLFCMGNKLGKKKKSNQVIMGGDVTSTQTRRKVTLPPGYSQLHWMRLTQSGKDLSGLRGAPPRRKILMAEVNQHNTEEDCWSVLDGKVYNITPYMRFHPGGIPYLMMSAGGDCTDLFNEYHPWVNAHGMLDKCYIGELDPDSVVAKEGDAASSKFALDKNEWRAFKLLSKQRVANMTVKFTFELPMKKYLGLEIPGQHLKIRATINGKVIERAYTPSSKFTQAGSFDLLIKLYPDGHMSQYLESLDVGATIEMLGPQGVIGYASPGKITRGKTTQDATHLVMIAGGSGITPMLQLIRAVFESLNDASRITLIYSNKSLDHIIALDQLEPLASIYPAKFKLYHILSTGSADDKSALGTSLVGRLDKALLQEYMPDVSPSVGVFVCGPPKFEDAITGHLSEIGFDDSQVYLF</sequence>
<keyword evidence="5 9" id="KW-0274">FAD</keyword>
<dbReference type="SUPFAM" id="SSF55856">
    <property type="entry name" value="Cytochrome b5-like heme/steroid binding domain"/>
    <property type="match status" value="1"/>
</dbReference>
<reference evidence="14" key="1">
    <citation type="journal article" date="2010" name="Genome Biol.">
        <title>Genome sequence of the necrotrophic plant pathogen Pythium ultimum reveals original pathogenicity mechanisms and effector repertoire.</title>
        <authorList>
            <person name="Levesque C.A."/>
            <person name="Brouwer H."/>
            <person name="Cano L."/>
            <person name="Hamilton J.P."/>
            <person name="Holt C."/>
            <person name="Huitema E."/>
            <person name="Raffaele S."/>
            <person name="Robideau G.P."/>
            <person name="Thines M."/>
            <person name="Win J."/>
            <person name="Zerillo M.M."/>
            <person name="Beakes G.W."/>
            <person name="Boore J.L."/>
            <person name="Busam D."/>
            <person name="Dumas B."/>
            <person name="Ferriera S."/>
            <person name="Fuerstenberg S.I."/>
            <person name="Gachon C.M."/>
            <person name="Gaulin E."/>
            <person name="Govers F."/>
            <person name="Grenville-Briggs L."/>
            <person name="Horner N."/>
            <person name="Hostetler J."/>
            <person name="Jiang R.H."/>
            <person name="Johnson J."/>
            <person name="Krajaejun T."/>
            <person name="Lin H."/>
            <person name="Meijer H.J."/>
            <person name="Moore B."/>
            <person name="Morris P."/>
            <person name="Phuntmart V."/>
            <person name="Puiu D."/>
            <person name="Shetty J."/>
            <person name="Stajich J.E."/>
            <person name="Tripathy S."/>
            <person name="Wawra S."/>
            <person name="van West P."/>
            <person name="Whitty B.R."/>
            <person name="Coutinho P.M."/>
            <person name="Henrissat B."/>
            <person name="Martin F."/>
            <person name="Thomas P.D."/>
            <person name="Tyler B.M."/>
            <person name="De Vries R.P."/>
            <person name="Kamoun S."/>
            <person name="Yandell M."/>
            <person name="Tisserat N."/>
            <person name="Buell C.R."/>
        </authorList>
    </citation>
    <scope>NUCLEOTIDE SEQUENCE</scope>
    <source>
        <strain evidence="14">DAOM:BR144</strain>
    </source>
</reference>
<dbReference type="InterPro" id="IPR039261">
    <property type="entry name" value="FNR_nucleotide-bd"/>
</dbReference>
<evidence type="ECO:0000256" key="10">
    <source>
        <dbReference type="RuleBase" id="RU362121"/>
    </source>
</evidence>
<evidence type="ECO:0000259" key="11">
    <source>
        <dbReference type="PROSITE" id="PS50255"/>
    </source>
</evidence>
<dbReference type="Proteomes" id="UP000019132">
    <property type="component" value="Unassembled WGS sequence"/>
</dbReference>
<evidence type="ECO:0000256" key="7">
    <source>
        <dbReference type="ARBA" id="ARBA00023004"/>
    </source>
</evidence>
<dbReference type="SUPFAM" id="SSF63380">
    <property type="entry name" value="Riboflavin synthase domain-like"/>
    <property type="match status" value="1"/>
</dbReference>
<comment type="similarity">
    <text evidence="10">Belongs to the cytochrome b5 family.</text>
</comment>
<feature type="binding site" evidence="9">
    <location>
        <position position="216"/>
    </location>
    <ligand>
        <name>FAD</name>
        <dbReference type="ChEBI" id="CHEBI:57692"/>
    </ligand>
</feature>
<dbReference type="Pfam" id="PF00173">
    <property type="entry name" value="Cyt-b5"/>
    <property type="match status" value="1"/>
</dbReference>
<dbReference type="GO" id="GO:0071949">
    <property type="term" value="F:FAD binding"/>
    <property type="evidence" value="ECO:0007669"/>
    <property type="project" value="TreeGrafter"/>
</dbReference>
<dbReference type="PROSITE" id="PS50255">
    <property type="entry name" value="CYTOCHROME_B5_2"/>
    <property type="match status" value="1"/>
</dbReference>
<dbReference type="eggNOG" id="KOG0534">
    <property type="taxonomic scope" value="Eukaryota"/>
</dbReference>
<dbReference type="Gene3D" id="3.10.120.10">
    <property type="entry name" value="Cytochrome b5-like heme/steroid binding domain"/>
    <property type="match status" value="1"/>
</dbReference>
<dbReference type="CDD" id="cd06183">
    <property type="entry name" value="cyt_b5_reduct_like"/>
    <property type="match status" value="1"/>
</dbReference>
<feature type="domain" description="Cytochrome b5 heme-binding" evidence="11">
    <location>
        <begin position="67"/>
        <end position="143"/>
    </location>
</feature>
<dbReference type="EnsemblProtists" id="PYU1_T009219">
    <property type="protein sequence ID" value="PYU1_T009219"/>
    <property type="gene ID" value="PYU1_G009201"/>
</dbReference>
<keyword evidence="4 10" id="KW-0479">Metal-binding</keyword>
<dbReference type="PRINTS" id="PR00363">
    <property type="entry name" value="CYTOCHROMEB5"/>
</dbReference>
<dbReference type="Pfam" id="PF00175">
    <property type="entry name" value="NAD_binding_1"/>
    <property type="match status" value="1"/>
</dbReference>
<dbReference type="Gene3D" id="2.40.30.10">
    <property type="entry name" value="Translation factors"/>
    <property type="match status" value="1"/>
</dbReference>
<feature type="domain" description="FAD-binding FR-type" evidence="12">
    <location>
        <begin position="164"/>
        <end position="267"/>
    </location>
</feature>
<dbReference type="Gene3D" id="3.40.50.80">
    <property type="entry name" value="Nucleotide-binding domain of ferredoxin-NADP reductase (FNR) module"/>
    <property type="match status" value="1"/>
</dbReference>
<evidence type="ECO:0008006" key="15">
    <source>
        <dbReference type="Google" id="ProtNLM"/>
    </source>
</evidence>
<evidence type="ECO:0000259" key="12">
    <source>
        <dbReference type="PROSITE" id="PS51384"/>
    </source>
</evidence>
<evidence type="ECO:0000256" key="4">
    <source>
        <dbReference type="ARBA" id="ARBA00022723"/>
    </source>
</evidence>
<comment type="cofactor">
    <cofactor evidence="1 9">
        <name>FAD</name>
        <dbReference type="ChEBI" id="CHEBI:57692"/>
    </cofactor>
</comment>